<protein>
    <submittedName>
        <fullName evidence="4">Tetratricopeptide repeat protein</fullName>
    </submittedName>
</protein>
<dbReference type="PANTHER" id="PTHR44858:SF1">
    <property type="entry name" value="UDP-N-ACETYLGLUCOSAMINE--PEPTIDE N-ACETYLGLUCOSAMINYLTRANSFERASE SPINDLY-RELATED"/>
    <property type="match status" value="1"/>
</dbReference>
<dbReference type="Gene3D" id="1.25.40.10">
    <property type="entry name" value="Tetratricopeptide repeat domain"/>
    <property type="match status" value="1"/>
</dbReference>
<organism evidence="4 5">
    <name type="scientific">Marivibrio halodurans</name>
    <dbReference type="NCBI Taxonomy" id="2039722"/>
    <lineage>
        <taxon>Bacteria</taxon>
        <taxon>Pseudomonadati</taxon>
        <taxon>Pseudomonadota</taxon>
        <taxon>Alphaproteobacteria</taxon>
        <taxon>Rhodospirillales</taxon>
        <taxon>Rhodospirillaceae</taxon>
        <taxon>Marivibrio</taxon>
    </lineage>
</organism>
<dbReference type="RefSeq" id="WP_210680607.1">
    <property type="nucleotide sequence ID" value="NZ_JAGMWN010000001.1"/>
</dbReference>
<dbReference type="InterPro" id="IPR050498">
    <property type="entry name" value="Ycf3"/>
</dbReference>
<feature type="repeat" description="TPR" evidence="3">
    <location>
        <begin position="105"/>
        <end position="138"/>
    </location>
</feature>
<proteinExistence type="predicted"/>
<dbReference type="PANTHER" id="PTHR44858">
    <property type="entry name" value="TETRATRICOPEPTIDE REPEAT PROTEIN 6"/>
    <property type="match status" value="1"/>
</dbReference>
<dbReference type="InterPro" id="IPR019734">
    <property type="entry name" value="TPR_rpt"/>
</dbReference>
<keyword evidence="5" id="KW-1185">Reference proteome</keyword>
<feature type="repeat" description="TPR" evidence="3">
    <location>
        <begin position="139"/>
        <end position="172"/>
    </location>
</feature>
<evidence type="ECO:0000313" key="4">
    <source>
        <dbReference type="EMBL" id="MBP5856057.1"/>
    </source>
</evidence>
<gene>
    <name evidence="4" type="ORF">KAJ83_03490</name>
</gene>
<dbReference type="SMART" id="SM00028">
    <property type="entry name" value="TPR"/>
    <property type="match status" value="3"/>
</dbReference>
<dbReference type="Pfam" id="PF13432">
    <property type="entry name" value="TPR_16"/>
    <property type="match status" value="1"/>
</dbReference>
<accession>A0A8J7S5Q1</accession>
<reference evidence="4" key="1">
    <citation type="submission" date="2021-04" db="EMBL/GenBank/DDBJ databases">
        <authorList>
            <person name="Zhang D.-C."/>
        </authorList>
    </citation>
    <scope>NUCLEOTIDE SEQUENCE</scope>
    <source>
        <strain evidence="4">CGMCC 1.15697</strain>
    </source>
</reference>
<keyword evidence="1" id="KW-0677">Repeat</keyword>
<evidence type="ECO:0000256" key="1">
    <source>
        <dbReference type="ARBA" id="ARBA00022737"/>
    </source>
</evidence>
<dbReference type="AlphaFoldDB" id="A0A8J7S5Q1"/>
<evidence type="ECO:0000256" key="2">
    <source>
        <dbReference type="ARBA" id="ARBA00022803"/>
    </source>
</evidence>
<evidence type="ECO:0000313" key="5">
    <source>
        <dbReference type="Proteomes" id="UP000672602"/>
    </source>
</evidence>
<dbReference type="Proteomes" id="UP000672602">
    <property type="component" value="Unassembled WGS sequence"/>
</dbReference>
<sequence length="191" mass="20734">MHHAAARRVLAPLIILIGLLAAPVIAGADQDAPELDDLFTALQSGELSFGEAKGIEVRIWGHWMDAESAGGDILMKDGLQAMSEHDLARAEESFTALTGLLPDYAEGWNKRATVRYHMGKYGASLDDIERTLALEPRHFGAMSGLGLVHDALGDRESAAAAYAKALELNPYMPSIAQRLGILRQQMEEKKI</sequence>
<name>A0A8J7S5Q1_9PROT</name>
<keyword evidence="2 3" id="KW-0802">TPR repeat</keyword>
<dbReference type="PROSITE" id="PS50005">
    <property type="entry name" value="TPR"/>
    <property type="match status" value="2"/>
</dbReference>
<evidence type="ECO:0000256" key="3">
    <source>
        <dbReference type="PROSITE-ProRule" id="PRU00339"/>
    </source>
</evidence>
<dbReference type="SUPFAM" id="SSF48452">
    <property type="entry name" value="TPR-like"/>
    <property type="match status" value="1"/>
</dbReference>
<dbReference type="InterPro" id="IPR011990">
    <property type="entry name" value="TPR-like_helical_dom_sf"/>
</dbReference>
<comment type="caution">
    <text evidence="4">The sequence shown here is derived from an EMBL/GenBank/DDBJ whole genome shotgun (WGS) entry which is preliminary data.</text>
</comment>
<dbReference type="EMBL" id="JAGMWN010000001">
    <property type="protein sequence ID" value="MBP5856057.1"/>
    <property type="molecule type" value="Genomic_DNA"/>
</dbReference>